<keyword evidence="3" id="KW-1185">Reference proteome</keyword>
<protein>
    <submittedName>
        <fullName evidence="2">FHA domain-containing protein</fullName>
    </submittedName>
</protein>
<dbReference type="SMART" id="SM00240">
    <property type="entry name" value="FHA"/>
    <property type="match status" value="1"/>
</dbReference>
<dbReference type="PROSITE" id="PS50006">
    <property type="entry name" value="FHA_DOMAIN"/>
    <property type="match status" value="1"/>
</dbReference>
<dbReference type="Gene3D" id="2.60.200.20">
    <property type="match status" value="1"/>
</dbReference>
<name>A0A2Z3HBD9_9BACT</name>
<organism evidence="2 3">
    <name type="scientific">Gemmata obscuriglobus</name>
    <dbReference type="NCBI Taxonomy" id="114"/>
    <lineage>
        <taxon>Bacteria</taxon>
        <taxon>Pseudomonadati</taxon>
        <taxon>Planctomycetota</taxon>
        <taxon>Planctomycetia</taxon>
        <taxon>Gemmatales</taxon>
        <taxon>Gemmataceae</taxon>
        <taxon>Gemmata</taxon>
    </lineage>
</organism>
<dbReference type="CDD" id="cd00060">
    <property type="entry name" value="FHA"/>
    <property type="match status" value="1"/>
</dbReference>
<dbReference type="SUPFAM" id="SSF49879">
    <property type="entry name" value="SMAD/FHA domain"/>
    <property type="match status" value="1"/>
</dbReference>
<evidence type="ECO:0000259" key="1">
    <source>
        <dbReference type="PROSITE" id="PS50006"/>
    </source>
</evidence>
<dbReference type="InterPro" id="IPR008984">
    <property type="entry name" value="SMAD_FHA_dom_sf"/>
</dbReference>
<evidence type="ECO:0000313" key="3">
    <source>
        <dbReference type="Proteomes" id="UP000245802"/>
    </source>
</evidence>
<dbReference type="Pfam" id="PF00498">
    <property type="entry name" value="FHA"/>
    <property type="match status" value="1"/>
</dbReference>
<dbReference type="Proteomes" id="UP000245802">
    <property type="component" value="Chromosome"/>
</dbReference>
<evidence type="ECO:0000313" key="2">
    <source>
        <dbReference type="EMBL" id="AWM41036.1"/>
    </source>
</evidence>
<dbReference type="InterPro" id="IPR050923">
    <property type="entry name" value="Cell_Proc_Reg/RNA_Proc"/>
</dbReference>
<gene>
    <name evidence="2" type="ORF">C1280_31315</name>
</gene>
<dbReference type="InterPro" id="IPR000253">
    <property type="entry name" value="FHA_dom"/>
</dbReference>
<feature type="domain" description="FHA" evidence="1">
    <location>
        <begin position="25"/>
        <end position="74"/>
    </location>
</feature>
<dbReference type="RefSeq" id="WP_010044825.1">
    <property type="nucleotide sequence ID" value="NZ_CP025958.1"/>
</dbReference>
<dbReference type="EMBL" id="CP025958">
    <property type="protein sequence ID" value="AWM41036.1"/>
    <property type="molecule type" value="Genomic_DNA"/>
</dbReference>
<sequence length="232" mass="25191">MRTVTFLVLEGVDKGRVYKDLPIPVTIGREEGNGLRLNDERVSRFHAKVQVEDADIILTDLDSTNGTRVNGTAIQIRRLRAGDQVSIGRSMLLFGTMEEIDARRKAAAAPITNAGGQVQTIRADELAAASGRVSVADSQRTVAPAPPAAPNPNWTAFDDDVPPLPQKLTPAQAARLAEILDYLHKGLTTAVENIDANEDGTEIRIGFAEWQTIQAVQMLLARYARNISEPTV</sequence>
<proteinExistence type="predicted"/>
<dbReference type="KEGG" id="gog:C1280_31315"/>
<dbReference type="PANTHER" id="PTHR23308">
    <property type="entry name" value="NUCLEAR INHIBITOR OF PROTEIN PHOSPHATASE-1"/>
    <property type="match status" value="1"/>
</dbReference>
<reference evidence="2 3" key="1">
    <citation type="submission" date="2018-01" db="EMBL/GenBank/DDBJ databases">
        <title>G. obscuriglobus.</title>
        <authorList>
            <person name="Franke J."/>
            <person name="Blomberg W."/>
            <person name="Selmecki A."/>
        </authorList>
    </citation>
    <scope>NUCLEOTIDE SEQUENCE [LARGE SCALE GENOMIC DNA]</scope>
    <source>
        <strain evidence="2 3">DSM 5831</strain>
    </source>
</reference>
<dbReference type="OrthoDB" id="9816434at2"/>
<dbReference type="AlphaFoldDB" id="A0A2Z3HBD9"/>
<accession>A0A2Z3HBD9</accession>